<organism evidence="2 3">
    <name type="scientific">Coleophoma crateriformis</name>
    <dbReference type="NCBI Taxonomy" id="565419"/>
    <lineage>
        <taxon>Eukaryota</taxon>
        <taxon>Fungi</taxon>
        <taxon>Dikarya</taxon>
        <taxon>Ascomycota</taxon>
        <taxon>Pezizomycotina</taxon>
        <taxon>Leotiomycetes</taxon>
        <taxon>Helotiales</taxon>
        <taxon>Dermateaceae</taxon>
        <taxon>Coleophoma</taxon>
    </lineage>
</organism>
<feature type="compositionally biased region" description="Basic and acidic residues" evidence="1">
    <location>
        <begin position="105"/>
        <end position="118"/>
    </location>
</feature>
<evidence type="ECO:0000313" key="3">
    <source>
        <dbReference type="Proteomes" id="UP000256328"/>
    </source>
</evidence>
<protein>
    <submittedName>
        <fullName evidence="2">Uncharacterized protein</fullName>
    </submittedName>
</protein>
<sequence>MIALRMTSCAGHIIPDRSTAGLAPRWASIAGVSAEMGDIRYWDTLYGMAYYTPFPATLWSQPSFALRQTATFVLAPAGLRLGMNLARASQNTSPGHHGPWHRTSRSSDVREHRHEKESTYSQSRRPQGKGEGV</sequence>
<evidence type="ECO:0000313" key="2">
    <source>
        <dbReference type="EMBL" id="RDW63894.1"/>
    </source>
</evidence>
<evidence type="ECO:0000256" key="1">
    <source>
        <dbReference type="SAM" id="MobiDB-lite"/>
    </source>
</evidence>
<keyword evidence="3" id="KW-1185">Reference proteome</keyword>
<dbReference type="Proteomes" id="UP000256328">
    <property type="component" value="Unassembled WGS sequence"/>
</dbReference>
<name>A0A3D8QQX7_9HELO</name>
<comment type="caution">
    <text evidence="2">The sequence shown here is derived from an EMBL/GenBank/DDBJ whole genome shotgun (WGS) entry which is preliminary data.</text>
</comment>
<accession>A0A3D8QQX7</accession>
<dbReference type="AlphaFoldDB" id="A0A3D8QQX7"/>
<reference evidence="2 3" key="1">
    <citation type="journal article" date="2018" name="IMA Fungus">
        <title>IMA Genome-F 9: Draft genome sequence of Annulohypoxylon stygium, Aspergillus mulundensis, Berkeleyomyces basicola (syn. Thielaviopsis basicola), Ceratocystis smalleyi, two Cercospora beticola strains, Coleophoma cylindrospora, Fusarium fracticaudum, Phialophora cf. hyalina, and Morchella septimelata.</title>
        <authorList>
            <person name="Wingfield B.D."/>
            <person name="Bills G.F."/>
            <person name="Dong Y."/>
            <person name="Huang W."/>
            <person name="Nel W.J."/>
            <person name="Swalarsk-Parry B.S."/>
            <person name="Vaghefi N."/>
            <person name="Wilken P.M."/>
            <person name="An Z."/>
            <person name="de Beer Z.W."/>
            <person name="De Vos L."/>
            <person name="Chen L."/>
            <person name="Duong T.A."/>
            <person name="Gao Y."/>
            <person name="Hammerbacher A."/>
            <person name="Kikkert J.R."/>
            <person name="Li Y."/>
            <person name="Li H."/>
            <person name="Li K."/>
            <person name="Li Q."/>
            <person name="Liu X."/>
            <person name="Ma X."/>
            <person name="Naidoo K."/>
            <person name="Pethybridge S.J."/>
            <person name="Sun J."/>
            <person name="Steenkamp E.T."/>
            <person name="van der Nest M.A."/>
            <person name="van Wyk S."/>
            <person name="Wingfield M.J."/>
            <person name="Xiong C."/>
            <person name="Yue Q."/>
            <person name="Zhang X."/>
        </authorList>
    </citation>
    <scope>NUCLEOTIDE SEQUENCE [LARGE SCALE GENOMIC DNA]</scope>
    <source>
        <strain evidence="2 3">BP5796</strain>
    </source>
</reference>
<proteinExistence type="predicted"/>
<feature type="region of interest" description="Disordered" evidence="1">
    <location>
        <begin position="85"/>
        <end position="133"/>
    </location>
</feature>
<dbReference type="EMBL" id="PDLN01000016">
    <property type="protein sequence ID" value="RDW63894.1"/>
    <property type="molecule type" value="Genomic_DNA"/>
</dbReference>
<gene>
    <name evidence="2" type="ORF">BP5796_10396</name>
</gene>